<evidence type="ECO:0000256" key="2">
    <source>
        <dbReference type="SAM" id="Phobius"/>
    </source>
</evidence>
<keyword evidence="2" id="KW-0812">Transmembrane</keyword>
<accession>A0ABQ6EJJ1</accession>
<dbReference type="GO" id="GO:0034220">
    <property type="term" value="P:monoatomic ion transmembrane transport"/>
    <property type="evidence" value="ECO:0007669"/>
    <property type="project" value="UniProtKB-KW"/>
</dbReference>
<reference evidence="6" key="1">
    <citation type="journal article" date="2019" name="Int. J. Syst. Evol. Microbiol.">
        <title>The Global Catalogue of Microorganisms (GCM) 10K type strain sequencing project: providing services to taxonomists for standard genome sequencing and annotation.</title>
        <authorList>
            <consortium name="The Broad Institute Genomics Platform"/>
            <consortium name="The Broad Institute Genome Sequencing Center for Infectious Disease"/>
            <person name="Wu L."/>
            <person name="Ma J."/>
        </authorList>
    </citation>
    <scope>NUCLEOTIDE SEQUENCE [LARGE SCALE GENOMIC DNA]</scope>
    <source>
        <strain evidence="6">NBRC 111146</strain>
    </source>
</reference>
<dbReference type="Pfam" id="PF02254">
    <property type="entry name" value="TrkA_N"/>
    <property type="match status" value="1"/>
</dbReference>
<dbReference type="InterPro" id="IPR050721">
    <property type="entry name" value="Trk_Ktr_HKT_K-transport"/>
</dbReference>
<protein>
    <submittedName>
        <fullName evidence="5">Potassium channel protein</fullName>
    </submittedName>
</protein>
<dbReference type="Proteomes" id="UP001157156">
    <property type="component" value="Unassembled WGS sequence"/>
</dbReference>
<evidence type="ECO:0000313" key="6">
    <source>
        <dbReference type="Proteomes" id="UP001157156"/>
    </source>
</evidence>
<feature type="transmembrane region" description="Helical" evidence="2">
    <location>
        <begin position="21"/>
        <end position="41"/>
    </location>
</feature>
<sequence length="343" mass="38517">MPILQLLHRWITAKFNRLTGQNLLFALLVYLTISWSLLYLANETALTTPFADFIYYIMVTGSTVGYGDMSPQTEMGKWVTALFIIPGGVGLFAMVVGRLAANAIQLWKARLMGHRKVNVENHILILGWSEQRTPHLIEMLLHEIKSSHQDIVLCSAQQIENPFPSKIEFVHVSAFTDEHDMKRAGISKAKTIIIDLDSDNDIMAAGLNCANENPEAHIVTYFRDAHLGTLLKQHCKNVECIPSIASEMIAKSAVDPGSSQLHYELVNNSLGMTQYMVKYQGQPTSFNTVFSRFKQQYDAILIAVNHGDGLTLNPPLEHTIKQDDVLVYIADERITGIDWKTFI</sequence>
<dbReference type="Gene3D" id="1.10.287.70">
    <property type="match status" value="1"/>
</dbReference>
<gene>
    <name evidence="5" type="ORF">GCM10007931_02620</name>
</gene>
<dbReference type="PANTHER" id="PTHR43833">
    <property type="entry name" value="POTASSIUM CHANNEL PROTEIN 2-RELATED-RELATED"/>
    <property type="match status" value="1"/>
</dbReference>
<dbReference type="SUPFAM" id="SSF51735">
    <property type="entry name" value="NAD(P)-binding Rossmann-fold domains"/>
    <property type="match status" value="1"/>
</dbReference>
<keyword evidence="6" id="KW-1185">Reference proteome</keyword>
<dbReference type="InterPro" id="IPR013099">
    <property type="entry name" value="K_chnl_dom"/>
</dbReference>
<dbReference type="Gene3D" id="3.40.50.720">
    <property type="entry name" value="NAD(P)-binding Rossmann-like Domain"/>
    <property type="match status" value="1"/>
</dbReference>
<dbReference type="Pfam" id="PF07885">
    <property type="entry name" value="Ion_trans_2"/>
    <property type="match status" value="1"/>
</dbReference>
<comment type="caution">
    <text evidence="5">The sequence shown here is derived from an EMBL/GenBank/DDBJ whole genome shotgun (WGS) entry which is preliminary data.</text>
</comment>
<evidence type="ECO:0000256" key="1">
    <source>
        <dbReference type="ARBA" id="ARBA00004651"/>
    </source>
</evidence>
<feature type="domain" description="Potassium channel" evidence="4">
    <location>
        <begin position="26"/>
        <end position="101"/>
    </location>
</feature>
<comment type="subcellular location">
    <subcellularLocation>
        <location evidence="1">Cell membrane</location>
        <topology evidence="1">Multi-pass membrane protein</topology>
    </subcellularLocation>
</comment>
<evidence type="ECO:0000259" key="4">
    <source>
        <dbReference type="Pfam" id="PF07885"/>
    </source>
</evidence>
<proteinExistence type="predicted"/>
<evidence type="ECO:0000313" key="5">
    <source>
        <dbReference type="EMBL" id="GLT13288.1"/>
    </source>
</evidence>
<keyword evidence="2" id="KW-0472">Membrane</keyword>
<dbReference type="InterPro" id="IPR036291">
    <property type="entry name" value="NAD(P)-bd_dom_sf"/>
</dbReference>
<feature type="transmembrane region" description="Helical" evidence="2">
    <location>
        <begin position="81"/>
        <end position="101"/>
    </location>
</feature>
<keyword evidence="5" id="KW-0407">Ion channel</keyword>
<dbReference type="InterPro" id="IPR003148">
    <property type="entry name" value="RCK_N"/>
</dbReference>
<evidence type="ECO:0000259" key="3">
    <source>
        <dbReference type="Pfam" id="PF02254"/>
    </source>
</evidence>
<name>A0ABQ6EJJ1_9VIBR</name>
<dbReference type="PANTHER" id="PTHR43833:SF9">
    <property type="entry name" value="POTASSIUM CHANNEL PROTEIN YUGO-RELATED"/>
    <property type="match status" value="1"/>
</dbReference>
<dbReference type="SUPFAM" id="SSF81324">
    <property type="entry name" value="Voltage-gated potassium channels"/>
    <property type="match status" value="1"/>
</dbReference>
<keyword evidence="2" id="KW-1133">Transmembrane helix</keyword>
<organism evidence="5 6">
    <name type="scientific">Vibrio algivorus</name>
    <dbReference type="NCBI Taxonomy" id="1667024"/>
    <lineage>
        <taxon>Bacteria</taxon>
        <taxon>Pseudomonadati</taxon>
        <taxon>Pseudomonadota</taxon>
        <taxon>Gammaproteobacteria</taxon>
        <taxon>Vibrionales</taxon>
        <taxon>Vibrionaceae</taxon>
        <taxon>Vibrio</taxon>
    </lineage>
</organism>
<dbReference type="RefSeq" id="WP_179949219.1">
    <property type="nucleotide sequence ID" value="NZ_BSPV01000002.1"/>
</dbReference>
<feature type="domain" description="RCK N-terminal" evidence="3">
    <location>
        <begin position="166"/>
        <end position="233"/>
    </location>
</feature>
<feature type="transmembrane region" description="Helical" evidence="2">
    <location>
        <begin position="53"/>
        <end position="69"/>
    </location>
</feature>
<dbReference type="EMBL" id="BSPV01000002">
    <property type="protein sequence ID" value="GLT13288.1"/>
    <property type="molecule type" value="Genomic_DNA"/>
</dbReference>
<keyword evidence="5" id="KW-0406">Ion transport</keyword>
<keyword evidence="5" id="KW-0813">Transport</keyword>